<dbReference type="Proteomes" id="UP000185911">
    <property type="component" value="Unassembled WGS sequence"/>
</dbReference>
<accession>A0A1Q8YAN1</accession>
<keyword evidence="3" id="KW-1185">Reference proteome</keyword>
<evidence type="ECO:0000259" key="1">
    <source>
        <dbReference type="SMART" id="SM00881"/>
    </source>
</evidence>
<organism evidence="2 3">
    <name type="scientific">Rhodoferax antarcticus ANT.BR</name>
    <dbReference type="NCBI Taxonomy" id="1111071"/>
    <lineage>
        <taxon>Bacteria</taxon>
        <taxon>Pseudomonadati</taxon>
        <taxon>Pseudomonadota</taxon>
        <taxon>Betaproteobacteria</taxon>
        <taxon>Burkholderiales</taxon>
        <taxon>Comamonadaceae</taxon>
        <taxon>Rhodoferax</taxon>
    </lineage>
</organism>
<evidence type="ECO:0000313" key="2">
    <source>
        <dbReference type="EMBL" id="OLP05131.1"/>
    </source>
</evidence>
<proteinExistence type="predicted"/>
<protein>
    <submittedName>
        <fullName evidence="2">Putative CoA binding protein</fullName>
    </submittedName>
</protein>
<dbReference type="SUPFAM" id="SSF51735">
    <property type="entry name" value="NAD(P)-binding Rossmann-fold domains"/>
    <property type="match status" value="1"/>
</dbReference>
<dbReference type="RefSeq" id="WP_075587982.1">
    <property type="nucleotide sequence ID" value="NZ_MSYM01000018.1"/>
</dbReference>
<dbReference type="SMART" id="SM00881">
    <property type="entry name" value="CoA_binding"/>
    <property type="match status" value="1"/>
</dbReference>
<dbReference type="STRING" id="81479.RA876_13520"/>
<evidence type="ECO:0000313" key="3">
    <source>
        <dbReference type="Proteomes" id="UP000185911"/>
    </source>
</evidence>
<dbReference type="EMBL" id="MSYM01000018">
    <property type="protein sequence ID" value="OLP05131.1"/>
    <property type="molecule type" value="Genomic_DNA"/>
</dbReference>
<reference evidence="2 3" key="1">
    <citation type="submission" date="2017-01" db="EMBL/GenBank/DDBJ databases">
        <title>Genome sequence of Rhodoferax antarcticus ANT.BR, a psychrophilic purple nonsulfur bacterium from an Antarctic microbial mat.</title>
        <authorList>
            <person name="Baker J."/>
            <person name="Riester C."/>
            <person name="Skinner B."/>
            <person name="Newell A."/>
            <person name="Swingley W."/>
            <person name="Madigan M."/>
            <person name="Jung D."/>
            <person name="Asao M."/>
            <person name="Chen M."/>
            <person name="Loughlin P."/>
            <person name="Pan H."/>
            <person name="Lin S."/>
            <person name="Li N."/>
            <person name="Shaw J."/>
            <person name="Prado M."/>
            <person name="Sherman C."/>
            <person name="Li X."/>
            <person name="Tang J."/>
            <person name="Blankenship R."/>
            <person name="Zhao T."/>
            <person name="Touchman J."/>
            <person name="Sattley M."/>
        </authorList>
    </citation>
    <scope>NUCLEOTIDE SEQUENCE [LARGE SCALE GENOMIC DNA]</scope>
    <source>
        <strain evidence="2 3">ANT.BR</strain>
    </source>
</reference>
<dbReference type="Gene3D" id="3.40.50.720">
    <property type="entry name" value="NAD(P)-binding Rossmann-like Domain"/>
    <property type="match status" value="1"/>
</dbReference>
<name>A0A1Q8YAN1_9BURK</name>
<dbReference type="Pfam" id="PF13380">
    <property type="entry name" value="CoA_binding_2"/>
    <property type="match status" value="1"/>
</dbReference>
<feature type="domain" description="CoA-binding" evidence="1">
    <location>
        <begin position="19"/>
        <end position="117"/>
    </location>
</feature>
<dbReference type="AlphaFoldDB" id="A0A1Q8YAN1"/>
<gene>
    <name evidence="2" type="primary">yccU</name>
    <name evidence="2" type="ORF">BLL52_3951</name>
</gene>
<dbReference type="PANTHER" id="PTHR33303:SF2">
    <property type="entry name" value="COA-BINDING DOMAIN-CONTAINING PROTEIN"/>
    <property type="match status" value="1"/>
</dbReference>
<dbReference type="InterPro" id="IPR003781">
    <property type="entry name" value="CoA-bd"/>
</dbReference>
<dbReference type="InterPro" id="IPR036291">
    <property type="entry name" value="NAD(P)-bd_dom_sf"/>
</dbReference>
<comment type="caution">
    <text evidence="2">The sequence shown here is derived from an EMBL/GenBank/DDBJ whole genome shotgun (WGS) entry which is preliminary data.</text>
</comment>
<sequence length="149" mass="15954">MTTPPAADLIEPQAVAHILAHCRTVAVVGLSPKAHRESYEVAHYMQAHGWRIVPVNPVAAASGQPILGEKVYATLTDAAQHEALDLVNVFRNSDAVPPVVDEAIALGLKAIWLQLSISHDEALARAHAAGMVAVQNRCLKIDHARQVAQ</sequence>
<dbReference type="PANTHER" id="PTHR33303">
    <property type="entry name" value="CYTOPLASMIC PROTEIN-RELATED"/>
    <property type="match status" value="1"/>
</dbReference>